<keyword evidence="4" id="KW-1185">Reference proteome</keyword>
<protein>
    <submittedName>
        <fullName evidence="3">Uncharacterized protein</fullName>
    </submittedName>
</protein>
<feature type="compositionally biased region" description="Polar residues" evidence="2">
    <location>
        <begin position="138"/>
        <end position="149"/>
    </location>
</feature>
<dbReference type="OMA" id="SHEDFAM"/>
<dbReference type="Proteomes" id="UP000035740">
    <property type="component" value="Unassembled WGS sequence"/>
</dbReference>
<dbReference type="InterPro" id="IPR044194">
    <property type="entry name" value="BLISTER"/>
</dbReference>
<evidence type="ECO:0000313" key="3">
    <source>
        <dbReference type="EMBL" id="KMS97760.1"/>
    </source>
</evidence>
<sequence length="756" mass="82504">MASAQVLSNPAVSSRKKDLEAGRRKLEEFRKKKAATKKAVSTSQPSIDDATPNEKQISENGQASSLNATSALGDGNSNTALGASGYDKSRASTHPDGSESVPHAHIVTQSDNDSSHDLLQKLPNQMENSPEIPGVKYQTGSDFESQTGENVGKFVTDMGKGRDAEVMSYSRPSGSQDYVNSDSHTNLYGFVRDFSSAVSFQQTNESTNDVATKVSTDGHVTNVSRQDSESTHSSMNLPASASELDHSHAKLKNNLFSGLEERKPSQVVGNFVGYGSQQASESHLTGFNSYVGGSLNGPSYSAVVESYPRRTYPSFLDSLNIKDSSASGRTFVEKDKLSNSKLSSSNIATSSAIHAPFTASSPAEPLPTPAFSNPSDEHFGYASMGLNSFEQSLENKLEFTSQKQNEDFAALEQHIEDLTQEKFSLQRSLEVSKTLAESLATENSSLTESYNQQAGIVSQLKAEMERLQKEIKARLVELEAIKAEYMNAQLECNAADERAKLLASEVISLEEKALRLRSNELKLERELEYSNAELASYKKKMSSLDKERQDLLQTIDALQEEKKLLQSKIRGASASGISVDLNKGRGNKDASTSTNDLGPEATGDNSEQASSNMQMLDDIDNSLLVQNSFNSHEDFAMSIPPDQAQMIENINSLIAEITSEKEELMQALISEVSTSTKLKELNKELSQKLEVQTQRLELLTAQSMANENIAVKQPTALVVRESVAYADEGDEVVERVLGWIMKLFPGGPSKRRTSRL</sequence>
<dbReference type="EMBL" id="KQ090293">
    <property type="protein sequence ID" value="KMS97760.1"/>
    <property type="molecule type" value="Genomic_DNA"/>
</dbReference>
<organism evidence="3 4">
    <name type="scientific">Beta vulgaris subsp. vulgaris</name>
    <name type="common">Beet</name>
    <dbReference type="NCBI Taxonomy" id="3555"/>
    <lineage>
        <taxon>Eukaryota</taxon>
        <taxon>Viridiplantae</taxon>
        <taxon>Streptophyta</taxon>
        <taxon>Embryophyta</taxon>
        <taxon>Tracheophyta</taxon>
        <taxon>Spermatophyta</taxon>
        <taxon>Magnoliopsida</taxon>
        <taxon>eudicotyledons</taxon>
        <taxon>Gunneridae</taxon>
        <taxon>Pentapetalae</taxon>
        <taxon>Caryophyllales</taxon>
        <taxon>Chenopodiaceae</taxon>
        <taxon>Betoideae</taxon>
        <taxon>Beta</taxon>
    </lineage>
</organism>
<dbReference type="PANTHER" id="PTHR47490">
    <property type="entry name" value="PROTEIN BLISTER"/>
    <property type="match status" value="1"/>
</dbReference>
<feature type="region of interest" description="Disordered" evidence="2">
    <location>
        <begin position="218"/>
        <end position="244"/>
    </location>
</feature>
<dbReference type="GO" id="GO:0040008">
    <property type="term" value="P:regulation of growth"/>
    <property type="evidence" value="ECO:0007669"/>
    <property type="project" value="InterPro"/>
</dbReference>
<feature type="compositionally biased region" description="Basic and acidic residues" evidence="2">
    <location>
        <begin position="15"/>
        <end position="30"/>
    </location>
</feature>
<feature type="region of interest" description="Disordered" evidence="2">
    <location>
        <begin position="580"/>
        <end position="610"/>
    </location>
</feature>
<reference evidence="3 4" key="1">
    <citation type="journal article" date="2014" name="Nature">
        <title>The genome of the recently domesticated crop plant sugar beet (Beta vulgaris).</title>
        <authorList>
            <person name="Dohm J.C."/>
            <person name="Minoche A.E."/>
            <person name="Holtgrawe D."/>
            <person name="Capella-Gutierrez S."/>
            <person name="Zakrzewski F."/>
            <person name="Tafer H."/>
            <person name="Rupp O."/>
            <person name="Sorensen T.R."/>
            <person name="Stracke R."/>
            <person name="Reinhardt R."/>
            <person name="Goesmann A."/>
            <person name="Kraft T."/>
            <person name="Schulz B."/>
            <person name="Stadler P.F."/>
            <person name="Schmidt T."/>
            <person name="Gabaldon T."/>
            <person name="Lehrach H."/>
            <person name="Weisshaar B."/>
            <person name="Himmelbauer H."/>
        </authorList>
    </citation>
    <scope>NUCLEOTIDE SEQUENCE [LARGE SCALE GENOMIC DNA]</scope>
    <source>
        <tissue evidence="3">Taproot</tissue>
    </source>
</reference>
<dbReference type="PANTHER" id="PTHR47490:SF2">
    <property type="entry name" value="PROTEIN BLISTER"/>
    <property type="match status" value="1"/>
</dbReference>
<evidence type="ECO:0000256" key="2">
    <source>
        <dbReference type="SAM" id="MobiDB-lite"/>
    </source>
</evidence>
<proteinExistence type="predicted"/>
<feature type="compositionally biased region" description="Polar residues" evidence="2">
    <location>
        <begin position="218"/>
        <end position="239"/>
    </location>
</feature>
<dbReference type="AlphaFoldDB" id="A0A0J8E3Q9"/>
<evidence type="ECO:0000256" key="1">
    <source>
        <dbReference type="SAM" id="Coils"/>
    </source>
</evidence>
<gene>
    <name evidence="3" type="ORF">BVRB_5g124300</name>
</gene>
<feature type="compositionally biased region" description="Polar residues" evidence="2">
    <location>
        <begin position="53"/>
        <end position="81"/>
    </location>
</feature>
<evidence type="ECO:0000313" key="4">
    <source>
        <dbReference type="Proteomes" id="UP000035740"/>
    </source>
</evidence>
<feature type="coiled-coil region" evidence="1">
    <location>
        <begin position="647"/>
        <end position="702"/>
    </location>
</feature>
<dbReference type="OrthoDB" id="2019993at2759"/>
<dbReference type="KEGG" id="bvg:104907992"/>
<dbReference type="eggNOG" id="ENOG502RCM2">
    <property type="taxonomic scope" value="Eukaryota"/>
</dbReference>
<dbReference type="Gramene" id="KMS97760">
    <property type="protein sequence ID" value="KMS97760"/>
    <property type="gene ID" value="BVRB_5g124300"/>
</dbReference>
<feature type="region of interest" description="Disordered" evidence="2">
    <location>
        <begin position="1"/>
        <end position="102"/>
    </location>
</feature>
<feature type="compositionally biased region" description="Polar residues" evidence="2">
    <location>
        <begin position="1"/>
        <end position="12"/>
    </location>
</feature>
<name>A0A0J8E3Q9_BETVV</name>
<feature type="coiled-coil region" evidence="1">
    <location>
        <begin position="401"/>
        <end position="575"/>
    </location>
</feature>
<keyword evidence="1" id="KW-0175">Coiled coil</keyword>
<accession>A0A0J8E3Q9</accession>
<feature type="region of interest" description="Disordered" evidence="2">
    <location>
        <begin position="125"/>
        <end position="157"/>
    </location>
</feature>